<dbReference type="GO" id="GO:0005829">
    <property type="term" value="C:cytosol"/>
    <property type="evidence" value="ECO:0007669"/>
    <property type="project" value="TreeGrafter"/>
</dbReference>
<dbReference type="GO" id="GO:0002161">
    <property type="term" value="F:aminoacyl-tRNA deacylase activity"/>
    <property type="evidence" value="ECO:0007669"/>
    <property type="project" value="InterPro"/>
</dbReference>
<keyword evidence="7 9" id="KW-0030">Aminoacyl-tRNA synthetase</keyword>
<evidence type="ECO:0000259" key="14">
    <source>
        <dbReference type="Pfam" id="PF13603"/>
    </source>
</evidence>
<evidence type="ECO:0000256" key="6">
    <source>
        <dbReference type="ARBA" id="ARBA00022917"/>
    </source>
</evidence>
<dbReference type="InterPro" id="IPR009008">
    <property type="entry name" value="Val/Leu/Ile-tRNA-synth_edit"/>
</dbReference>
<evidence type="ECO:0000259" key="11">
    <source>
        <dbReference type="Pfam" id="PF00133"/>
    </source>
</evidence>
<dbReference type="HAMAP" id="MF_00049_B">
    <property type="entry name" value="Leu_tRNA_synth_B"/>
    <property type="match status" value="1"/>
</dbReference>
<dbReference type="PRINTS" id="PR00985">
    <property type="entry name" value="TRNASYNTHLEU"/>
</dbReference>
<evidence type="ECO:0000256" key="5">
    <source>
        <dbReference type="ARBA" id="ARBA00022840"/>
    </source>
</evidence>
<dbReference type="InterPro" id="IPR013155">
    <property type="entry name" value="M/V/L/I-tRNA-synth_anticd-bd"/>
</dbReference>
<dbReference type="GO" id="GO:0004823">
    <property type="term" value="F:leucine-tRNA ligase activity"/>
    <property type="evidence" value="ECO:0007669"/>
    <property type="project" value="UniProtKB-UniRule"/>
</dbReference>
<dbReference type="Pfam" id="PF08264">
    <property type="entry name" value="Anticodon_1"/>
    <property type="match status" value="1"/>
</dbReference>
<dbReference type="CDD" id="cd00812">
    <property type="entry name" value="LeuRS_core"/>
    <property type="match status" value="1"/>
</dbReference>
<evidence type="ECO:0000256" key="4">
    <source>
        <dbReference type="ARBA" id="ARBA00022741"/>
    </source>
</evidence>
<dbReference type="InterPro" id="IPR002302">
    <property type="entry name" value="Leu-tRNA-ligase"/>
</dbReference>
<comment type="catalytic activity">
    <reaction evidence="8 9">
        <text>tRNA(Leu) + L-leucine + ATP = L-leucyl-tRNA(Leu) + AMP + diphosphate</text>
        <dbReference type="Rhea" id="RHEA:11688"/>
        <dbReference type="Rhea" id="RHEA-COMP:9613"/>
        <dbReference type="Rhea" id="RHEA-COMP:9622"/>
        <dbReference type="ChEBI" id="CHEBI:30616"/>
        <dbReference type="ChEBI" id="CHEBI:33019"/>
        <dbReference type="ChEBI" id="CHEBI:57427"/>
        <dbReference type="ChEBI" id="CHEBI:78442"/>
        <dbReference type="ChEBI" id="CHEBI:78494"/>
        <dbReference type="ChEBI" id="CHEBI:456215"/>
        <dbReference type="EC" id="6.1.1.4"/>
    </reaction>
</comment>
<dbReference type="InterPro" id="IPR015413">
    <property type="entry name" value="Methionyl/Leucyl_tRNA_Synth"/>
</dbReference>
<sequence length="826" mass="95318">MNNYDPKEIEPKWQKYWEKNNFYQAKDPEKAVGKKLYILVEFPYPSGEGLHVGHCRSYVALDVISRKKRMEEYNVMFPMGWDAFGLPTENYAIKTGIHPEIVTKRNTVFFKKQLKRLGLSFDWSREINTTDQNYYKWTQWIFLQLFKNDLAYQAEIPINWCPSCKVGLANEEVVGGNCERCGTKVGKKLLKQWMLKITAYADRLIDDLEKVDYPKRVKIQQINWIGKSYGTEINFKIVGLNETIKVFTTRPDTIFGVTAVVLAPENPLVEKIIKKEYEAEVKKYIKDAKKKSDFEREKLEKEKTGVFTGFYCINPINNEKVPIWVGDYVVASYGGGAVMVVPAHDYRDYDFAIKYNLPVRQVVSPIDADKKADLGGLKEAFVDYGILINSGQFNGLSSKEAIEKITGYLEKIKCGKKTVQYKLRDWVFSRQHYWGEPIPIIHCQKCGVVPVPEEDLPVELPYIEKYQPTGTGESPLAAISNWVNTKCPKCNGSARKETDTMPNWAGSNWYFLRYCDPKNNKKLAEGKLLEYWMPVDWYNGGMEHTTLHLLYSRFIYKFLWDIGAMPKIIGSEPYKKRTCHGMVLGEGGIKMSKSRGNVINPDEIINKYGADTLRVYEMFMGPFSEAISWDMKGVKGVRRFLEKIWKLASLPEGRELRSLPVGRELGSLPAGKENLEIKKLLNKTIKKVSEDIENMKFNTAVSSLMEFVNAWQKSEGGLAQEDFKNFLKILSPFAPHLAEELYHKNAKSIFEEKWPKYDIELAKEEKIILIVQINGKIRDKIEIEKGISQEKVKEIVLEREKVKKWIGEKEIKKIIFVPDKLINFVI</sequence>
<dbReference type="FunFam" id="1.10.730.10:FF:000011">
    <property type="entry name" value="Leucine--tRNA ligase chloroplastic/mitochondrial"/>
    <property type="match status" value="1"/>
</dbReference>
<dbReference type="InterPro" id="IPR014729">
    <property type="entry name" value="Rossmann-like_a/b/a_fold"/>
</dbReference>
<comment type="subcellular location">
    <subcellularLocation>
        <location evidence="9">Cytoplasm</location>
    </subcellularLocation>
</comment>
<comment type="similarity">
    <text evidence="1 9 10">Belongs to the class-I aminoacyl-tRNA synthetase family.</text>
</comment>
<dbReference type="EMBL" id="PEWP01000052">
    <property type="protein sequence ID" value="PIU46438.1"/>
    <property type="molecule type" value="Genomic_DNA"/>
</dbReference>
<dbReference type="Proteomes" id="UP000228777">
    <property type="component" value="Unassembled WGS sequence"/>
</dbReference>
<proteinExistence type="inferred from homology"/>
<feature type="short sequence motif" description="'KMSKS' region" evidence="9">
    <location>
        <begin position="590"/>
        <end position="594"/>
    </location>
</feature>
<dbReference type="SUPFAM" id="SSF52374">
    <property type="entry name" value="Nucleotidylyl transferase"/>
    <property type="match status" value="1"/>
</dbReference>
<feature type="binding site" evidence="9">
    <location>
        <position position="593"/>
    </location>
    <ligand>
        <name>ATP</name>
        <dbReference type="ChEBI" id="CHEBI:30616"/>
    </ligand>
</feature>
<dbReference type="InterPro" id="IPR002300">
    <property type="entry name" value="aa-tRNA-synth_Ia"/>
</dbReference>
<evidence type="ECO:0000313" key="15">
    <source>
        <dbReference type="EMBL" id="PIU46438.1"/>
    </source>
</evidence>
<dbReference type="AlphaFoldDB" id="A0A2M6Z1Z2"/>
<dbReference type="InterPro" id="IPR009080">
    <property type="entry name" value="tRNAsynth_Ia_anticodon-bd"/>
</dbReference>
<dbReference type="PANTHER" id="PTHR43740">
    <property type="entry name" value="LEUCYL-TRNA SYNTHETASE"/>
    <property type="match status" value="1"/>
</dbReference>
<keyword evidence="5 9" id="KW-0067">ATP-binding</keyword>
<dbReference type="Gene3D" id="1.10.730.10">
    <property type="entry name" value="Isoleucyl-tRNA Synthetase, Domain 1"/>
    <property type="match status" value="1"/>
</dbReference>
<dbReference type="FunFam" id="3.40.50.620:FF:000056">
    <property type="entry name" value="Leucine--tRNA ligase"/>
    <property type="match status" value="1"/>
</dbReference>
<dbReference type="EC" id="6.1.1.4" evidence="9"/>
<organism evidence="15 16">
    <name type="scientific">bacterium (Candidatus Gribaldobacteria) CG07_land_8_20_14_0_80_33_18</name>
    <dbReference type="NCBI Taxonomy" id="2014272"/>
    <lineage>
        <taxon>Bacteria</taxon>
        <taxon>Candidatus Gribaldobacteria</taxon>
    </lineage>
</organism>
<dbReference type="PROSITE" id="PS00178">
    <property type="entry name" value="AA_TRNA_LIGASE_I"/>
    <property type="match status" value="1"/>
</dbReference>
<feature type="domain" description="Aminoacyl-tRNA synthetase class Ia" evidence="11">
    <location>
        <begin position="422"/>
        <end position="629"/>
    </location>
</feature>
<evidence type="ECO:0000256" key="9">
    <source>
        <dbReference type="HAMAP-Rule" id="MF_00049"/>
    </source>
</evidence>
<dbReference type="Pfam" id="PF09334">
    <property type="entry name" value="tRNA-synt_1g"/>
    <property type="match status" value="1"/>
</dbReference>
<name>A0A2M6Z1Z2_9BACT</name>
<evidence type="ECO:0000256" key="1">
    <source>
        <dbReference type="ARBA" id="ARBA00005594"/>
    </source>
</evidence>
<dbReference type="GO" id="GO:0006429">
    <property type="term" value="P:leucyl-tRNA aminoacylation"/>
    <property type="evidence" value="ECO:0007669"/>
    <property type="project" value="UniProtKB-UniRule"/>
</dbReference>
<evidence type="ECO:0000256" key="7">
    <source>
        <dbReference type="ARBA" id="ARBA00023146"/>
    </source>
</evidence>
<gene>
    <name evidence="9" type="primary">leuS</name>
    <name evidence="15" type="ORF">COS93_02570</name>
</gene>
<dbReference type="NCBIfam" id="TIGR00396">
    <property type="entry name" value="leuS_bact"/>
    <property type="match status" value="1"/>
</dbReference>
<accession>A0A2M6Z1Z2</accession>
<keyword evidence="3 9" id="KW-0436">Ligase</keyword>
<dbReference type="InterPro" id="IPR001412">
    <property type="entry name" value="aa-tRNA-synth_I_CS"/>
</dbReference>
<evidence type="ECO:0000259" key="12">
    <source>
        <dbReference type="Pfam" id="PF08264"/>
    </source>
</evidence>
<evidence type="ECO:0000313" key="16">
    <source>
        <dbReference type="Proteomes" id="UP000228777"/>
    </source>
</evidence>
<protein>
    <recommendedName>
        <fullName evidence="9">Leucine--tRNA ligase</fullName>
        <ecNumber evidence="9">6.1.1.4</ecNumber>
    </recommendedName>
    <alternativeName>
        <fullName evidence="9">Leucyl-tRNA synthetase</fullName>
        <shortName evidence="9">LeuRS</shortName>
    </alternativeName>
</protein>
<dbReference type="Pfam" id="PF00133">
    <property type="entry name" value="tRNA-synt_1"/>
    <property type="match status" value="1"/>
</dbReference>
<dbReference type="SUPFAM" id="SSF50677">
    <property type="entry name" value="ValRS/IleRS/LeuRS editing domain"/>
    <property type="match status" value="1"/>
</dbReference>
<comment type="caution">
    <text evidence="15">The sequence shown here is derived from an EMBL/GenBank/DDBJ whole genome shotgun (WGS) entry which is preliminary data.</text>
</comment>
<dbReference type="GO" id="GO:0005524">
    <property type="term" value="F:ATP binding"/>
    <property type="evidence" value="ECO:0007669"/>
    <property type="project" value="UniProtKB-UniRule"/>
</dbReference>
<keyword evidence="6 9" id="KW-0648">Protein biosynthesis</keyword>
<feature type="domain" description="Leucyl-tRNA synthetase editing" evidence="14">
    <location>
        <begin position="223"/>
        <end position="409"/>
    </location>
</feature>
<evidence type="ECO:0000256" key="10">
    <source>
        <dbReference type="RuleBase" id="RU363035"/>
    </source>
</evidence>
<dbReference type="Gene3D" id="3.10.20.590">
    <property type="match status" value="1"/>
</dbReference>
<dbReference type="Pfam" id="PF13603">
    <property type="entry name" value="tRNA-synt_1_2"/>
    <property type="match status" value="1"/>
</dbReference>
<dbReference type="PANTHER" id="PTHR43740:SF2">
    <property type="entry name" value="LEUCINE--TRNA LIGASE, MITOCHONDRIAL"/>
    <property type="match status" value="1"/>
</dbReference>
<dbReference type="SUPFAM" id="SSF47323">
    <property type="entry name" value="Anticodon-binding domain of a subclass of class I aminoacyl-tRNA synthetases"/>
    <property type="match status" value="1"/>
</dbReference>
<dbReference type="InterPro" id="IPR025709">
    <property type="entry name" value="Leu_tRNA-synth_edit"/>
</dbReference>
<dbReference type="FunFam" id="3.40.50.620:FF:000003">
    <property type="entry name" value="Leucine--tRNA ligase"/>
    <property type="match status" value="1"/>
</dbReference>
<feature type="domain" description="Methionyl/Leucyl tRNA synthetase" evidence="13">
    <location>
        <begin position="38"/>
        <end position="184"/>
    </location>
</feature>
<keyword evidence="4 9" id="KW-0547">Nucleotide-binding</keyword>
<feature type="domain" description="Methionyl/Valyl/Leucyl/Isoleucyl-tRNA synthetase anticodon-binding" evidence="12">
    <location>
        <begin position="677"/>
        <end position="788"/>
    </location>
</feature>
<comment type="caution">
    <text evidence="9">Lacks conserved residue(s) required for the propagation of feature annotation.</text>
</comment>
<evidence type="ECO:0000256" key="8">
    <source>
        <dbReference type="ARBA" id="ARBA00047469"/>
    </source>
</evidence>
<dbReference type="Gene3D" id="3.40.50.620">
    <property type="entry name" value="HUPs"/>
    <property type="match status" value="2"/>
</dbReference>
<reference evidence="16" key="1">
    <citation type="submission" date="2017-09" db="EMBL/GenBank/DDBJ databases">
        <title>Depth-based differentiation of microbial function through sediment-hosted aquifers and enrichment of novel symbionts in the deep terrestrial subsurface.</title>
        <authorList>
            <person name="Probst A.J."/>
            <person name="Ladd B."/>
            <person name="Jarett J.K."/>
            <person name="Geller-Mcgrath D.E."/>
            <person name="Sieber C.M.K."/>
            <person name="Emerson J.B."/>
            <person name="Anantharaman K."/>
            <person name="Thomas B.C."/>
            <person name="Malmstrom R."/>
            <person name="Stieglmeier M."/>
            <person name="Klingl A."/>
            <person name="Woyke T."/>
            <person name="Ryan C.M."/>
            <person name="Banfield J.F."/>
        </authorList>
    </citation>
    <scope>NUCLEOTIDE SEQUENCE [LARGE SCALE GENOMIC DNA]</scope>
</reference>
<evidence type="ECO:0000256" key="2">
    <source>
        <dbReference type="ARBA" id="ARBA00022490"/>
    </source>
</evidence>
<evidence type="ECO:0000256" key="3">
    <source>
        <dbReference type="ARBA" id="ARBA00022598"/>
    </source>
</evidence>
<evidence type="ECO:0000259" key="13">
    <source>
        <dbReference type="Pfam" id="PF09334"/>
    </source>
</evidence>
<keyword evidence="2 9" id="KW-0963">Cytoplasm</keyword>
<dbReference type="CDD" id="cd07958">
    <property type="entry name" value="Anticodon_Ia_Leu_BEm"/>
    <property type="match status" value="1"/>
</dbReference>